<comment type="caution">
    <text evidence="2">The sequence shown here is derived from an EMBL/GenBank/DDBJ whole genome shotgun (WGS) entry which is preliminary data.</text>
</comment>
<reference evidence="2 3" key="1">
    <citation type="journal article" date="2024" name="J Genomics">
        <title>Draft genome sequencing and assembly of Favolaschia claudopus CIRM-BRFM 2984 isolated from oak limbs.</title>
        <authorList>
            <person name="Navarro D."/>
            <person name="Drula E."/>
            <person name="Chaduli D."/>
            <person name="Cazenave R."/>
            <person name="Ahrendt S."/>
            <person name="Wang J."/>
            <person name="Lipzen A."/>
            <person name="Daum C."/>
            <person name="Barry K."/>
            <person name="Grigoriev I.V."/>
            <person name="Favel A."/>
            <person name="Rosso M.N."/>
            <person name="Martin F."/>
        </authorList>
    </citation>
    <scope>NUCLEOTIDE SEQUENCE [LARGE SCALE GENOMIC DNA]</scope>
    <source>
        <strain evidence="2 3">CIRM-BRFM 2984</strain>
    </source>
</reference>
<proteinExistence type="predicted"/>
<dbReference type="AlphaFoldDB" id="A0AAW0CZB8"/>
<feature type="region of interest" description="Disordered" evidence="1">
    <location>
        <begin position="237"/>
        <end position="258"/>
    </location>
</feature>
<feature type="region of interest" description="Disordered" evidence="1">
    <location>
        <begin position="131"/>
        <end position="160"/>
    </location>
</feature>
<evidence type="ECO:0000313" key="2">
    <source>
        <dbReference type="EMBL" id="KAK7045236.1"/>
    </source>
</evidence>
<organism evidence="2 3">
    <name type="scientific">Favolaschia claudopus</name>
    <dbReference type="NCBI Taxonomy" id="2862362"/>
    <lineage>
        <taxon>Eukaryota</taxon>
        <taxon>Fungi</taxon>
        <taxon>Dikarya</taxon>
        <taxon>Basidiomycota</taxon>
        <taxon>Agaricomycotina</taxon>
        <taxon>Agaricomycetes</taxon>
        <taxon>Agaricomycetidae</taxon>
        <taxon>Agaricales</taxon>
        <taxon>Marasmiineae</taxon>
        <taxon>Mycenaceae</taxon>
        <taxon>Favolaschia</taxon>
    </lineage>
</organism>
<accession>A0AAW0CZB8</accession>
<gene>
    <name evidence="2" type="ORF">R3P38DRAFT_190606</name>
</gene>
<evidence type="ECO:0000256" key="1">
    <source>
        <dbReference type="SAM" id="MobiDB-lite"/>
    </source>
</evidence>
<sequence>MSVPPTTQPHADFPLARELGFTAITPDDLLKAIHFALLRLICILNPLPSSANVRSDEGECRYTKPLPNSGGKNLGFLGTWLQWCKVAKRDPNHRCSRYVMLTGPCRQLLDNDRVIALLAARREVRASIPNPIIQCTPSNPRTAQRPTATPSNPGGRQATSSHRAAYHPYISPLRLVHESNPVAPGRSILSPLTLDVSLPFPPTPTPASAAPNTAKTSPVQPVAAHYSSDGHIIASETTDENEAVTQSNDSTSTPLELGYPTQSLLDEKMASVIDPTGTLYFFGHCFAADLIFSDDSRSVISISPDDESAISISSSTSTAASPTLSELELGYPDLIELDARTPVRLVAFTKKGTTERMTLLPRPAVPQDENIPGLFLTDHAETLRKAGLDINRRIQLYCDWKKTWADVRAYQPIPISHANHIILIRATGAPADVNSFFDKIFNC</sequence>
<keyword evidence="3" id="KW-1185">Reference proteome</keyword>
<feature type="compositionally biased region" description="Polar residues" evidence="1">
    <location>
        <begin position="243"/>
        <end position="258"/>
    </location>
</feature>
<feature type="region of interest" description="Disordered" evidence="1">
    <location>
        <begin position="203"/>
        <end position="222"/>
    </location>
</feature>
<protein>
    <submittedName>
        <fullName evidence="2">Uncharacterized protein</fullName>
    </submittedName>
</protein>
<dbReference type="EMBL" id="JAWWNJ010000011">
    <property type="protein sequence ID" value="KAK7045236.1"/>
    <property type="molecule type" value="Genomic_DNA"/>
</dbReference>
<dbReference type="Proteomes" id="UP001362999">
    <property type="component" value="Unassembled WGS sequence"/>
</dbReference>
<feature type="compositionally biased region" description="Low complexity" evidence="1">
    <location>
        <begin position="206"/>
        <end position="218"/>
    </location>
</feature>
<evidence type="ECO:0000313" key="3">
    <source>
        <dbReference type="Proteomes" id="UP001362999"/>
    </source>
</evidence>
<name>A0AAW0CZB8_9AGAR</name>
<feature type="compositionally biased region" description="Polar residues" evidence="1">
    <location>
        <begin position="133"/>
        <end position="160"/>
    </location>
</feature>